<keyword evidence="1" id="KW-0805">Transcription regulation</keyword>
<evidence type="ECO:0000259" key="4">
    <source>
        <dbReference type="PROSITE" id="PS01124"/>
    </source>
</evidence>
<reference evidence="5" key="1">
    <citation type="journal article" date="2014" name="Int. J. Syst. Evol. Microbiol.">
        <title>Complete genome sequence of Corynebacterium casei LMG S-19264T (=DSM 44701T), isolated from a smear-ripened cheese.</title>
        <authorList>
            <consortium name="US DOE Joint Genome Institute (JGI-PGF)"/>
            <person name="Walter F."/>
            <person name="Albersmeier A."/>
            <person name="Kalinowski J."/>
            <person name="Ruckert C."/>
        </authorList>
    </citation>
    <scope>NUCLEOTIDE SEQUENCE</scope>
    <source>
        <strain evidence="5">KCTC 12113</strain>
    </source>
</reference>
<evidence type="ECO:0000313" key="6">
    <source>
        <dbReference type="Proteomes" id="UP000634668"/>
    </source>
</evidence>
<dbReference type="RefSeq" id="WP_051315578.1">
    <property type="nucleotide sequence ID" value="NZ_BMWP01000013.1"/>
</dbReference>
<organism evidence="5 6">
    <name type="scientific">Arenibacter certesii</name>
    <dbReference type="NCBI Taxonomy" id="228955"/>
    <lineage>
        <taxon>Bacteria</taxon>
        <taxon>Pseudomonadati</taxon>
        <taxon>Bacteroidota</taxon>
        <taxon>Flavobacteriia</taxon>
        <taxon>Flavobacteriales</taxon>
        <taxon>Flavobacteriaceae</taxon>
        <taxon>Arenibacter</taxon>
    </lineage>
</organism>
<evidence type="ECO:0000313" key="5">
    <source>
        <dbReference type="EMBL" id="GGW36378.1"/>
    </source>
</evidence>
<dbReference type="GO" id="GO:0043565">
    <property type="term" value="F:sequence-specific DNA binding"/>
    <property type="evidence" value="ECO:0007669"/>
    <property type="project" value="InterPro"/>
</dbReference>
<dbReference type="InterPro" id="IPR018060">
    <property type="entry name" value="HTH_AraC"/>
</dbReference>
<gene>
    <name evidence="5" type="ORF">GCM10007383_21660</name>
</gene>
<dbReference type="SMART" id="SM00342">
    <property type="entry name" value="HTH_ARAC"/>
    <property type="match status" value="1"/>
</dbReference>
<dbReference type="PROSITE" id="PS01124">
    <property type="entry name" value="HTH_ARAC_FAMILY_2"/>
    <property type="match status" value="1"/>
</dbReference>
<dbReference type="Pfam" id="PF12833">
    <property type="entry name" value="HTH_18"/>
    <property type="match status" value="1"/>
</dbReference>
<keyword evidence="3" id="KW-0804">Transcription</keyword>
<keyword evidence="2" id="KW-0238">DNA-binding</keyword>
<keyword evidence="6" id="KW-1185">Reference proteome</keyword>
<dbReference type="GO" id="GO:0003700">
    <property type="term" value="F:DNA-binding transcription factor activity"/>
    <property type="evidence" value="ECO:0007669"/>
    <property type="project" value="InterPro"/>
</dbReference>
<dbReference type="InterPro" id="IPR009057">
    <property type="entry name" value="Homeodomain-like_sf"/>
</dbReference>
<sequence length="119" mass="13975">MPKETESNLLKKLDRFEKTQDFLDKGMSLTKLAAQFEINTRYLSYIIKNQKQKDFASYINELRINYIIDCMKSNPDYLQYKISYLANVCGFSSHTRFSVTFKKVTGKAPSVFMEYLNKP</sequence>
<comment type="caution">
    <text evidence="5">The sequence shown here is derived from an EMBL/GenBank/DDBJ whole genome shotgun (WGS) entry which is preliminary data.</text>
</comment>
<proteinExistence type="predicted"/>
<dbReference type="AlphaFoldDB" id="A0A918IX45"/>
<reference evidence="5" key="2">
    <citation type="submission" date="2020-09" db="EMBL/GenBank/DDBJ databases">
        <authorList>
            <person name="Sun Q."/>
            <person name="Kim S."/>
        </authorList>
    </citation>
    <scope>NUCLEOTIDE SEQUENCE</scope>
    <source>
        <strain evidence="5">KCTC 12113</strain>
    </source>
</reference>
<evidence type="ECO:0000256" key="3">
    <source>
        <dbReference type="ARBA" id="ARBA00023163"/>
    </source>
</evidence>
<evidence type="ECO:0000256" key="2">
    <source>
        <dbReference type="ARBA" id="ARBA00023125"/>
    </source>
</evidence>
<name>A0A918IX45_9FLAO</name>
<dbReference type="PANTHER" id="PTHR43280:SF2">
    <property type="entry name" value="HTH-TYPE TRANSCRIPTIONAL REGULATOR EXSA"/>
    <property type="match status" value="1"/>
</dbReference>
<feature type="domain" description="HTH araC/xylS-type" evidence="4">
    <location>
        <begin position="23"/>
        <end position="115"/>
    </location>
</feature>
<accession>A0A918IX45</accession>
<dbReference type="EMBL" id="BMWP01000013">
    <property type="protein sequence ID" value="GGW36378.1"/>
    <property type="molecule type" value="Genomic_DNA"/>
</dbReference>
<dbReference type="Gene3D" id="1.10.10.60">
    <property type="entry name" value="Homeodomain-like"/>
    <property type="match status" value="2"/>
</dbReference>
<dbReference type="PANTHER" id="PTHR43280">
    <property type="entry name" value="ARAC-FAMILY TRANSCRIPTIONAL REGULATOR"/>
    <property type="match status" value="1"/>
</dbReference>
<dbReference type="Proteomes" id="UP000634668">
    <property type="component" value="Unassembled WGS sequence"/>
</dbReference>
<evidence type="ECO:0000256" key="1">
    <source>
        <dbReference type="ARBA" id="ARBA00023015"/>
    </source>
</evidence>
<dbReference type="SUPFAM" id="SSF46689">
    <property type="entry name" value="Homeodomain-like"/>
    <property type="match status" value="1"/>
</dbReference>
<protein>
    <recommendedName>
        <fullName evidence="4">HTH araC/xylS-type domain-containing protein</fullName>
    </recommendedName>
</protein>